<dbReference type="InterPro" id="IPR013320">
    <property type="entry name" value="ConA-like_dom_sf"/>
</dbReference>
<feature type="domain" description="Glycosyl hydrolase family 32 C-terminal" evidence="6">
    <location>
        <begin position="503"/>
        <end position="658"/>
    </location>
</feature>
<dbReference type="GO" id="GO:0004564">
    <property type="term" value="F:beta-fructofuranosidase activity"/>
    <property type="evidence" value="ECO:0007669"/>
    <property type="project" value="UniProtKB-EC"/>
</dbReference>
<dbReference type="Gene3D" id="2.60.120.560">
    <property type="entry name" value="Exo-inulinase, domain 1"/>
    <property type="match status" value="1"/>
</dbReference>
<protein>
    <recommendedName>
        <fullName evidence="2">beta-fructofuranosidase</fullName>
        <ecNumber evidence="2">3.2.1.26</ecNumber>
    </recommendedName>
</protein>
<gene>
    <name evidence="7" type="ORF">ACFQFD_11255</name>
</gene>
<dbReference type="InterPro" id="IPR018053">
    <property type="entry name" value="Glyco_hydro_32_AS"/>
</dbReference>
<organism evidence="7 8">
    <name type="scientific">Halobaculum halobium</name>
    <dbReference type="NCBI Taxonomy" id="3032281"/>
    <lineage>
        <taxon>Archaea</taxon>
        <taxon>Methanobacteriati</taxon>
        <taxon>Methanobacteriota</taxon>
        <taxon>Stenosarchaea group</taxon>
        <taxon>Halobacteria</taxon>
        <taxon>Halobacteriales</taxon>
        <taxon>Haloferacaceae</taxon>
        <taxon>Halobaculum</taxon>
    </lineage>
</organism>
<comment type="caution">
    <text evidence="7">The sequence shown here is derived from an EMBL/GenBank/DDBJ whole genome shotgun (WGS) entry which is preliminary data.</text>
</comment>
<proteinExistence type="inferred from homology"/>
<dbReference type="SUPFAM" id="SSF75005">
    <property type="entry name" value="Arabinanase/levansucrase/invertase"/>
    <property type="match status" value="1"/>
</dbReference>
<dbReference type="Pfam" id="PF08244">
    <property type="entry name" value="Glyco_hydro_32C"/>
    <property type="match status" value="1"/>
</dbReference>
<sequence>MAALGIDRIAPDATGATHSDDVAGYRVRATHRDHPLFEGFDGPEAAGPPRIPLVGPGGEAAYARYDDLLPATGDVLACATHGGHDIYHEKSVIEWRVGDGAVLGLGGTLRFDGPDDGRGHERERLLRNAFATLGRETLPAFTGRPSTPEGFAALRERLADDHHRPAYHLSPPANWLNDPNGLIKHGGRYHVFYQYNPGGPFHDAIHWGHAVSDDLLRWEDESVALAPDPDGPDRDGCWSGCTVVDTDGTPTLLYTGGRGRDQLPCLATTDDHGLRSWEKHAGNPVIESAPAGLDVYETADWAAEFRDHCVWRENGVWYHLIGSGVVGDDGDDALDNADALGGDDDPREGDGAALLYRGESLDEWEYVGVFHAGEGPRGAPVWECPEVLTFEDARLLHVSDDDRVAYYLGETDLGDPAAPAGSDAAAPDFDVREAGLLDHGDFYAPQSLWDEEHDRYLTWGWLPETRDASAQWDAGWSGTMSLPRVIDTDERGRLRQRPASELTALRADHVLSETVALDSEERLFDARGGALELDCTLRLGDADAVGLSVLESPAATERTVIRYDGETVTVDRGDAGGGERVNRAPRGMPVGDVGPAGAGGGGGGAGDAVSLRAFVDGSTLELFANERRCLTTRVYPTRADADRVSAFAVGGDAEIAVDAWTMAGTWPTSTGR</sequence>
<keyword evidence="3 7" id="KW-0378">Hydrolase</keyword>
<dbReference type="Gene3D" id="2.115.10.20">
    <property type="entry name" value="Glycosyl hydrolase domain, family 43"/>
    <property type="match status" value="1"/>
</dbReference>
<dbReference type="InterPro" id="IPR013189">
    <property type="entry name" value="Glyco_hydro_32_C"/>
</dbReference>
<evidence type="ECO:0000256" key="3">
    <source>
        <dbReference type="ARBA" id="ARBA00022801"/>
    </source>
</evidence>
<dbReference type="EMBL" id="JBHSWX010000012">
    <property type="protein sequence ID" value="MFC6786550.1"/>
    <property type="molecule type" value="Genomic_DNA"/>
</dbReference>
<comment type="similarity">
    <text evidence="1">Belongs to the glycosyl hydrolase 32 family.</text>
</comment>
<dbReference type="InterPro" id="IPR051214">
    <property type="entry name" value="GH32_Enzymes"/>
</dbReference>
<dbReference type="Pfam" id="PF00251">
    <property type="entry name" value="Glyco_hydro_32N"/>
    <property type="match status" value="2"/>
</dbReference>
<evidence type="ECO:0000313" key="8">
    <source>
        <dbReference type="Proteomes" id="UP001596443"/>
    </source>
</evidence>
<reference evidence="7 8" key="1">
    <citation type="journal article" date="2019" name="Int. J. Syst. Evol. Microbiol.">
        <title>The Global Catalogue of Microorganisms (GCM) 10K type strain sequencing project: providing services to taxonomists for standard genome sequencing and annotation.</title>
        <authorList>
            <consortium name="The Broad Institute Genomics Platform"/>
            <consortium name="The Broad Institute Genome Sequencing Center for Infectious Disease"/>
            <person name="Wu L."/>
            <person name="Ma J."/>
        </authorList>
    </citation>
    <scope>NUCLEOTIDE SEQUENCE [LARGE SCALE GENOMIC DNA]</scope>
    <source>
        <strain evidence="7 8">SYNS20</strain>
    </source>
</reference>
<dbReference type="Proteomes" id="UP001596443">
    <property type="component" value="Unassembled WGS sequence"/>
</dbReference>
<evidence type="ECO:0000259" key="6">
    <source>
        <dbReference type="Pfam" id="PF08244"/>
    </source>
</evidence>
<keyword evidence="8" id="KW-1185">Reference proteome</keyword>
<dbReference type="PANTHER" id="PTHR43101:SF1">
    <property type="entry name" value="BETA-FRUCTOSIDASE"/>
    <property type="match status" value="1"/>
</dbReference>
<keyword evidence="4" id="KW-0326">Glycosidase</keyword>
<dbReference type="InterPro" id="IPR023296">
    <property type="entry name" value="Glyco_hydro_beta-prop_sf"/>
</dbReference>
<feature type="domain" description="Glycosyl hydrolase family 32 N-terminal" evidence="5">
    <location>
        <begin position="349"/>
        <end position="498"/>
    </location>
</feature>
<dbReference type="AlphaFoldDB" id="A0ABD5TB84"/>
<dbReference type="InterPro" id="IPR001362">
    <property type="entry name" value="Glyco_hydro_32"/>
</dbReference>
<dbReference type="EC" id="3.2.1.26" evidence="2"/>
<dbReference type="RefSeq" id="WP_284060775.1">
    <property type="nucleotide sequence ID" value="NZ_CP126158.1"/>
</dbReference>
<accession>A0ABD5TB84</accession>
<evidence type="ECO:0000256" key="2">
    <source>
        <dbReference type="ARBA" id="ARBA00012758"/>
    </source>
</evidence>
<dbReference type="PANTHER" id="PTHR43101">
    <property type="entry name" value="BETA-FRUCTOSIDASE"/>
    <property type="match status" value="1"/>
</dbReference>
<dbReference type="CDD" id="cd08996">
    <property type="entry name" value="GH32_FFase"/>
    <property type="match status" value="1"/>
</dbReference>
<evidence type="ECO:0000256" key="4">
    <source>
        <dbReference type="ARBA" id="ARBA00023295"/>
    </source>
</evidence>
<dbReference type="SMART" id="SM00640">
    <property type="entry name" value="Glyco_32"/>
    <property type="match status" value="1"/>
</dbReference>
<dbReference type="SUPFAM" id="SSF49899">
    <property type="entry name" value="Concanavalin A-like lectins/glucanases"/>
    <property type="match status" value="1"/>
</dbReference>
<dbReference type="PROSITE" id="PS00609">
    <property type="entry name" value="GLYCOSYL_HYDROL_F32"/>
    <property type="match status" value="1"/>
</dbReference>
<evidence type="ECO:0000313" key="7">
    <source>
        <dbReference type="EMBL" id="MFC6786550.1"/>
    </source>
</evidence>
<dbReference type="InterPro" id="IPR013148">
    <property type="entry name" value="Glyco_hydro_32_N"/>
</dbReference>
<dbReference type="GeneID" id="81209629"/>
<evidence type="ECO:0000259" key="5">
    <source>
        <dbReference type="Pfam" id="PF00251"/>
    </source>
</evidence>
<feature type="domain" description="Glycosyl hydrolase family 32 N-terminal" evidence="5">
    <location>
        <begin position="168"/>
        <end position="324"/>
    </location>
</feature>
<name>A0ABD5TB84_9EURY</name>
<evidence type="ECO:0000256" key="1">
    <source>
        <dbReference type="ARBA" id="ARBA00009902"/>
    </source>
</evidence>